<evidence type="ECO:0000313" key="3">
    <source>
        <dbReference type="Proteomes" id="UP000279259"/>
    </source>
</evidence>
<evidence type="ECO:0000256" key="1">
    <source>
        <dbReference type="SAM" id="MobiDB-lite"/>
    </source>
</evidence>
<reference evidence="2 3" key="1">
    <citation type="submission" date="2018-11" db="EMBL/GenBank/DDBJ databases">
        <title>Genome sequence of Saitozyma podzolica DSM 27192.</title>
        <authorList>
            <person name="Aliyu H."/>
            <person name="Gorte O."/>
            <person name="Ochsenreither K."/>
        </authorList>
    </citation>
    <scope>NUCLEOTIDE SEQUENCE [LARGE SCALE GENOMIC DNA]</scope>
    <source>
        <strain evidence="2 3">DSM 27192</strain>
    </source>
</reference>
<comment type="caution">
    <text evidence="2">The sequence shown here is derived from an EMBL/GenBank/DDBJ whole genome shotgun (WGS) entry which is preliminary data.</text>
</comment>
<dbReference type="OrthoDB" id="10501085at2759"/>
<sequence>MALSAQPVNTAPATCDGERRFHPDFNTPKSDADIILQAKDDTCFYYPLPTLSTISSMFRDMSTLPTESKSTKSTKVGDADDGRITAGIPLGTGASLAHILKLVDFFFHHIIRRYVVDPFCKPFLLYLIAIKAGDTDLIKYASRTSLKFHITKMDSWVSDELKQIAPLRLIALYELHAEYSGRLKKLRAALNRASWPRRELYEDEEDEAAEPYAYEDAKCDLLPICPTGERARTKALVIQEIIRLLDGATSDFDEARNRAVERYVPCASCEGLYRSMLGGVKGLGWGSKGSWDPNYNVVKEP</sequence>
<feature type="region of interest" description="Disordered" evidence="1">
    <location>
        <begin position="1"/>
        <end position="22"/>
    </location>
</feature>
<protein>
    <recommendedName>
        <fullName evidence="4">BTB domain-containing protein</fullName>
    </recommendedName>
</protein>
<dbReference type="Proteomes" id="UP000279259">
    <property type="component" value="Unassembled WGS sequence"/>
</dbReference>
<gene>
    <name evidence="2" type="ORF">EHS25_007928</name>
</gene>
<dbReference type="EMBL" id="RSCD01000004">
    <property type="protein sequence ID" value="RSH93570.1"/>
    <property type="molecule type" value="Genomic_DNA"/>
</dbReference>
<name>A0A427YR73_9TREE</name>
<proteinExistence type="predicted"/>
<keyword evidence="3" id="KW-1185">Reference proteome</keyword>
<organism evidence="2 3">
    <name type="scientific">Saitozyma podzolica</name>
    <dbReference type="NCBI Taxonomy" id="1890683"/>
    <lineage>
        <taxon>Eukaryota</taxon>
        <taxon>Fungi</taxon>
        <taxon>Dikarya</taxon>
        <taxon>Basidiomycota</taxon>
        <taxon>Agaricomycotina</taxon>
        <taxon>Tremellomycetes</taxon>
        <taxon>Tremellales</taxon>
        <taxon>Trimorphomycetaceae</taxon>
        <taxon>Saitozyma</taxon>
    </lineage>
</organism>
<feature type="compositionally biased region" description="Polar residues" evidence="1">
    <location>
        <begin position="1"/>
        <end position="12"/>
    </location>
</feature>
<accession>A0A427YR73</accession>
<evidence type="ECO:0000313" key="2">
    <source>
        <dbReference type="EMBL" id="RSH93570.1"/>
    </source>
</evidence>
<dbReference type="AlphaFoldDB" id="A0A427YR73"/>
<evidence type="ECO:0008006" key="4">
    <source>
        <dbReference type="Google" id="ProtNLM"/>
    </source>
</evidence>